<evidence type="ECO:0000313" key="2">
    <source>
        <dbReference type="EMBL" id="MBF7954164.1"/>
    </source>
</evidence>
<dbReference type="Proteomes" id="UP000600307">
    <property type="component" value="Unassembled WGS sequence"/>
</dbReference>
<organism evidence="2 3">
    <name type="scientific">Rahnella victoriana</name>
    <dbReference type="NCBI Taxonomy" id="1510570"/>
    <lineage>
        <taxon>Bacteria</taxon>
        <taxon>Pseudomonadati</taxon>
        <taxon>Pseudomonadota</taxon>
        <taxon>Gammaproteobacteria</taxon>
        <taxon>Enterobacterales</taxon>
        <taxon>Yersiniaceae</taxon>
        <taxon>Rahnella</taxon>
    </lineage>
</organism>
<accession>A0ABS0DJU0</accession>
<keyword evidence="1" id="KW-0812">Transmembrane</keyword>
<evidence type="ECO:0000256" key="1">
    <source>
        <dbReference type="SAM" id="Phobius"/>
    </source>
</evidence>
<dbReference type="RefSeq" id="WP_119822467.1">
    <property type="nucleotide sequence ID" value="NZ_JADOBH010000001.1"/>
</dbReference>
<evidence type="ECO:0000313" key="3">
    <source>
        <dbReference type="Proteomes" id="UP000600307"/>
    </source>
</evidence>
<protein>
    <submittedName>
        <fullName evidence="2">Uncharacterized protein</fullName>
    </submittedName>
</protein>
<keyword evidence="1" id="KW-0472">Membrane</keyword>
<keyword evidence="3" id="KW-1185">Reference proteome</keyword>
<gene>
    <name evidence="2" type="ORF">IV431_01185</name>
</gene>
<dbReference type="EMBL" id="JADOBH010000001">
    <property type="protein sequence ID" value="MBF7954164.1"/>
    <property type="molecule type" value="Genomic_DNA"/>
</dbReference>
<proteinExistence type="predicted"/>
<name>A0ABS0DJU0_9GAMM</name>
<keyword evidence="1" id="KW-1133">Transmembrane helix</keyword>
<reference evidence="2 3" key="1">
    <citation type="submission" date="2020-11" db="EMBL/GenBank/DDBJ databases">
        <title>Taxonomic investigation of Rahnella spp.</title>
        <authorList>
            <person name="Lee S.D."/>
        </authorList>
    </citation>
    <scope>NUCLEOTIDE SEQUENCE [LARGE SCALE GENOMIC DNA]</scope>
    <source>
        <strain evidence="2 3">SAP-10</strain>
    </source>
</reference>
<feature type="transmembrane region" description="Helical" evidence="1">
    <location>
        <begin position="35"/>
        <end position="55"/>
    </location>
</feature>
<sequence length="64" mass="6747">MVGLIIFLLGIYALLIGSAITLALWLCIKALNSGGIISLAWLLTVVAVFLILFIAQTSGFPVIS</sequence>
<feature type="transmembrane region" description="Helical" evidence="1">
    <location>
        <begin position="6"/>
        <end position="28"/>
    </location>
</feature>
<comment type="caution">
    <text evidence="2">The sequence shown here is derived from an EMBL/GenBank/DDBJ whole genome shotgun (WGS) entry which is preliminary data.</text>
</comment>